<dbReference type="InterPro" id="IPR012677">
    <property type="entry name" value="Nucleotide-bd_a/b_plait_sf"/>
</dbReference>
<dbReference type="PANTHER" id="PTHR21678">
    <property type="entry name" value="GROWTH INHIBITION AND DIFFERENTIATION RELATED PROTEIN 88"/>
    <property type="match status" value="1"/>
</dbReference>
<dbReference type="PANTHER" id="PTHR21678:SF0">
    <property type="entry name" value="C3H1-TYPE DOMAIN-CONTAINING PROTEIN"/>
    <property type="match status" value="1"/>
</dbReference>
<dbReference type="ExpressionAtlas" id="A0A5S9Y658">
    <property type="expression patterns" value="baseline and differential"/>
</dbReference>
<evidence type="ECO:0000313" key="2">
    <source>
        <dbReference type="EMBL" id="CAA0404067.1"/>
    </source>
</evidence>
<proteinExistence type="predicted"/>
<evidence type="ECO:0008006" key="4">
    <source>
        <dbReference type="Google" id="ProtNLM"/>
    </source>
</evidence>
<dbReference type="Gene3D" id="3.30.70.330">
    <property type="match status" value="1"/>
</dbReference>
<feature type="compositionally biased region" description="Polar residues" evidence="1">
    <location>
        <begin position="105"/>
        <end position="130"/>
    </location>
</feature>
<dbReference type="EMBL" id="CACSHJ010000096">
    <property type="protein sequence ID" value="CAA0404067.1"/>
    <property type="molecule type" value="Genomic_DNA"/>
</dbReference>
<dbReference type="InterPro" id="IPR039884">
    <property type="entry name" value="R3HC1/R3HCL"/>
</dbReference>
<dbReference type="SUPFAM" id="SSF54928">
    <property type="entry name" value="RNA-binding domain, RBD"/>
    <property type="match status" value="1"/>
</dbReference>
<organism evidence="2 3">
    <name type="scientific">Arabidopsis thaliana</name>
    <name type="common">Mouse-ear cress</name>
    <dbReference type="NCBI Taxonomy" id="3702"/>
    <lineage>
        <taxon>Eukaryota</taxon>
        <taxon>Viridiplantae</taxon>
        <taxon>Streptophyta</taxon>
        <taxon>Embryophyta</taxon>
        <taxon>Tracheophyta</taxon>
        <taxon>Spermatophyta</taxon>
        <taxon>Magnoliopsida</taxon>
        <taxon>eudicotyledons</taxon>
        <taxon>Gunneridae</taxon>
        <taxon>Pentapetalae</taxon>
        <taxon>rosids</taxon>
        <taxon>malvids</taxon>
        <taxon>Brassicales</taxon>
        <taxon>Brassicaceae</taxon>
        <taxon>Camelineae</taxon>
        <taxon>Arabidopsis</taxon>
    </lineage>
</organism>
<feature type="compositionally biased region" description="Basic and acidic residues" evidence="1">
    <location>
        <begin position="356"/>
        <end position="365"/>
    </location>
</feature>
<dbReference type="GO" id="GO:0003676">
    <property type="term" value="F:nucleic acid binding"/>
    <property type="evidence" value="ECO:0007669"/>
    <property type="project" value="InterPro"/>
</dbReference>
<feature type="region of interest" description="Disordered" evidence="1">
    <location>
        <begin position="104"/>
        <end position="157"/>
    </location>
</feature>
<feature type="region of interest" description="Disordered" evidence="1">
    <location>
        <begin position="318"/>
        <end position="337"/>
    </location>
</feature>
<reference evidence="2 3" key="1">
    <citation type="submission" date="2019-12" db="EMBL/GenBank/DDBJ databases">
        <authorList>
            <person name="Jiao W.-B."/>
            <person name="Schneeberger K."/>
        </authorList>
    </citation>
    <scope>NUCLEOTIDE SEQUENCE [LARGE SCALE GENOMIC DNA]</scope>
    <source>
        <strain evidence="3">cv. C24</strain>
    </source>
</reference>
<feature type="compositionally biased region" description="Basic and acidic residues" evidence="1">
    <location>
        <begin position="224"/>
        <end position="236"/>
    </location>
</feature>
<name>A0A5S9Y658_ARATH</name>
<dbReference type="Proteomes" id="UP000434276">
    <property type="component" value="Unassembled WGS sequence"/>
</dbReference>
<accession>A0A5S9Y658</accession>
<sequence length="383" mass="42116">MENTRPNEEEGRISEPNWSERVEDLVVAGDVTAAISFLESLETNLQSRLGSSSSGERTEFGLQLSAALTQLADLYSSEGLSLKSDELRTRSSLIKQRALDCDLASSRSPGNVENQSVASSGLKSDPNVSSFDADGKTEDSKVSSSNSAAHDSSDDDWEALADVEPSKLLPVEELPEISKLSVEEPKVQGPKRRGRGTFTYKSDAMYSDRDFSESRFDDDSEDNDLSRESEKTDESLKSKYGTRHVLVLAGFSPSLRTTELEKLFKDFKDSGFIIRWVNDTTALAVFKTPSAALEACKHVQCSFTIRVLDDNDSLLGSISGKDLEPPSQRPKTSAKTAQRLIAHSMGLKLPASGFGSKERDQEAARKNRIVTRQKQREDAWGDD</sequence>
<dbReference type="InterPro" id="IPR035979">
    <property type="entry name" value="RBD_domain_sf"/>
</dbReference>
<feature type="compositionally biased region" description="Basic and acidic residues" evidence="1">
    <location>
        <begin position="374"/>
        <end position="383"/>
    </location>
</feature>
<gene>
    <name evidence="2" type="ORF">C24_LOCUS22827</name>
</gene>
<dbReference type="AlphaFoldDB" id="A0A5S9Y658"/>
<feature type="region of interest" description="Disordered" evidence="1">
    <location>
        <begin position="211"/>
        <end position="236"/>
    </location>
</feature>
<feature type="region of interest" description="Disordered" evidence="1">
    <location>
        <begin position="349"/>
        <end position="383"/>
    </location>
</feature>
<feature type="region of interest" description="Disordered" evidence="1">
    <location>
        <begin position="180"/>
        <end position="199"/>
    </location>
</feature>
<evidence type="ECO:0000313" key="3">
    <source>
        <dbReference type="Proteomes" id="UP000434276"/>
    </source>
</evidence>
<dbReference type="OrthoDB" id="5418203at2759"/>
<protein>
    <recommendedName>
        <fullName evidence="4">Coiled-coil domain-containing protein R3HCC1L</fullName>
    </recommendedName>
</protein>
<evidence type="ECO:0000256" key="1">
    <source>
        <dbReference type="SAM" id="MobiDB-lite"/>
    </source>
</evidence>